<feature type="compositionally biased region" description="Polar residues" evidence="1">
    <location>
        <begin position="339"/>
        <end position="353"/>
    </location>
</feature>
<keyword evidence="2" id="KW-1133">Transmembrane helix</keyword>
<dbReference type="InterPro" id="IPR031865">
    <property type="entry name" value="DUF4757"/>
</dbReference>
<keyword evidence="2" id="KW-0472">Membrane</keyword>
<dbReference type="PRINTS" id="PR00888">
    <property type="entry name" value="SM22CALPONIN"/>
</dbReference>
<keyword evidence="5" id="KW-1185">Reference proteome</keyword>
<gene>
    <name evidence="4" type="ORF">CHARACLAT_011545</name>
</gene>
<feature type="transmembrane region" description="Helical" evidence="2">
    <location>
        <begin position="92"/>
        <end position="109"/>
    </location>
</feature>
<feature type="compositionally biased region" description="Basic and acidic residues" evidence="1">
    <location>
        <begin position="534"/>
        <end position="550"/>
    </location>
</feature>
<dbReference type="SMART" id="SM00033">
    <property type="entry name" value="CH"/>
    <property type="match status" value="1"/>
</dbReference>
<dbReference type="PANTHER" id="PTHR15551">
    <property type="entry name" value="LIM DOMAIN ONLY 7"/>
    <property type="match status" value="1"/>
</dbReference>
<feature type="compositionally biased region" description="Basic and acidic residues" evidence="1">
    <location>
        <begin position="366"/>
        <end position="388"/>
    </location>
</feature>
<evidence type="ECO:0000259" key="3">
    <source>
        <dbReference type="PROSITE" id="PS50021"/>
    </source>
</evidence>
<dbReference type="Gene3D" id="1.10.418.10">
    <property type="entry name" value="Calponin-like domain"/>
    <property type="match status" value="1"/>
</dbReference>
<dbReference type="EMBL" id="JAHUTJ010049957">
    <property type="protein sequence ID" value="MED6283697.1"/>
    <property type="molecule type" value="Genomic_DNA"/>
</dbReference>
<dbReference type="Proteomes" id="UP001352852">
    <property type="component" value="Unassembled WGS sequence"/>
</dbReference>
<feature type="compositionally biased region" description="Polar residues" evidence="1">
    <location>
        <begin position="655"/>
        <end position="664"/>
    </location>
</feature>
<feature type="region of interest" description="Disordered" evidence="1">
    <location>
        <begin position="522"/>
        <end position="569"/>
    </location>
</feature>
<feature type="compositionally biased region" description="Basic and acidic residues" evidence="1">
    <location>
        <begin position="623"/>
        <end position="638"/>
    </location>
</feature>
<feature type="region of interest" description="Disordered" evidence="1">
    <location>
        <begin position="614"/>
        <end position="678"/>
    </location>
</feature>
<dbReference type="InterPro" id="IPR003096">
    <property type="entry name" value="SM22_calponin"/>
</dbReference>
<evidence type="ECO:0000256" key="1">
    <source>
        <dbReference type="SAM" id="MobiDB-lite"/>
    </source>
</evidence>
<comment type="caution">
    <text evidence="4">The sequence shown here is derived from an EMBL/GenBank/DDBJ whole genome shotgun (WGS) entry which is preliminary data.</text>
</comment>
<name>A0ABU7E8X0_9TELE</name>
<dbReference type="SUPFAM" id="SSF47576">
    <property type="entry name" value="Calponin-homology domain, CH-domain"/>
    <property type="match status" value="1"/>
</dbReference>
<feature type="domain" description="Calponin-homology (CH)" evidence="3">
    <location>
        <begin position="157"/>
        <end position="274"/>
    </location>
</feature>
<dbReference type="Pfam" id="PF15949">
    <property type="entry name" value="DUF4757"/>
    <property type="match status" value="1"/>
</dbReference>
<organism evidence="4 5">
    <name type="scientific">Characodon lateralis</name>
    <dbReference type="NCBI Taxonomy" id="208331"/>
    <lineage>
        <taxon>Eukaryota</taxon>
        <taxon>Metazoa</taxon>
        <taxon>Chordata</taxon>
        <taxon>Craniata</taxon>
        <taxon>Vertebrata</taxon>
        <taxon>Euteleostomi</taxon>
        <taxon>Actinopterygii</taxon>
        <taxon>Neopterygii</taxon>
        <taxon>Teleostei</taxon>
        <taxon>Neoteleostei</taxon>
        <taxon>Acanthomorphata</taxon>
        <taxon>Ovalentaria</taxon>
        <taxon>Atherinomorphae</taxon>
        <taxon>Cyprinodontiformes</taxon>
        <taxon>Goodeidae</taxon>
        <taxon>Characodon</taxon>
    </lineage>
</organism>
<feature type="region of interest" description="Disordered" evidence="1">
    <location>
        <begin position="420"/>
        <end position="448"/>
    </location>
</feature>
<evidence type="ECO:0000256" key="2">
    <source>
        <dbReference type="SAM" id="Phobius"/>
    </source>
</evidence>
<accession>A0ABU7E8X0</accession>
<feature type="region of interest" description="Disordered" evidence="1">
    <location>
        <begin position="303"/>
        <end position="404"/>
    </location>
</feature>
<feature type="compositionally biased region" description="Basic and acidic residues" evidence="1">
    <location>
        <begin position="307"/>
        <end position="326"/>
    </location>
</feature>
<evidence type="ECO:0000313" key="5">
    <source>
        <dbReference type="Proteomes" id="UP001352852"/>
    </source>
</evidence>
<proteinExistence type="predicted"/>
<feature type="compositionally biased region" description="Basic and acidic residues" evidence="1">
    <location>
        <begin position="666"/>
        <end position="678"/>
    </location>
</feature>
<dbReference type="InterPro" id="IPR001715">
    <property type="entry name" value="CH_dom"/>
</dbReference>
<reference evidence="4 5" key="1">
    <citation type="submission" date="2021-06" db="EMBL/GenBank/DDBJ databases">
        <authorList>
            <person name="Palmer J.M."/>
        </authorList>
    </citation>
    <scope>NUCLEOTIDE SEQUENCE [LARGE SCALE GENOMIC DNA]</scope>
    <source>
        <strain evidence="4 5">CL_MEX2019</strain>
        <tissue evidence="4">Muscle</tissue>
    </source>
</reference>
<keyword evidence="2" id="KW-0812">Transmembrane</keyword>
<evidence type="ECO:0000313" key="4">
    <source>
        <dbReference type="EMBL" id="MED6283697.1"/>
    </source>
</evidence>
<dbReference type="PROSITE" id="PS50021">
    <property type="entry name" value="CH"/>
    <property type="match status" value="1"/>
</dbReference>
<dbReference type="InterPro" id="IPR036872">
    <property type="entry name" value="CH_dom_sf"/>
</dbReference>
<dbReference type="PANTHER" id="PTHR15551:SF4">
    <property type="entry name" value="LIM AND CALPONIN HOMOLOGY DOMAINS-CONTAINING PROTEIN 1 ISOFORM X1"/>
    <property type="match status" value="1"/>
</dbReference>
<dbReference type="Pfam" id="PF00307">
    <property type="entry name" value="CH"/>
    <property type="match status" value="1"/>
</dbReference>
<sequence length="678" mass="75856">MKHTSSSRSRYQVTRLNCNWTSAAHLHPASLSPVSFLPLSTSPHRDSCLRVHASSLNAQRRRQRTGAGSVSLPLFSLDIFSAWFVLQRRQKLLLLLLLLLLLGLQCGTVRARGGLRDANGCVWSVEDTGEKTGATSHHQRIITVPPQMASPEPSHPEPACLEAQKWIEAVTGKSFGDKDFRSALENGILLCELLSAIKPGLVKKINRLPTPIAGLDNLSVFLRGCEELGLKGSQLFDPGDLQDTSIRANLKDSDCNRKLKNVLNTVFWLGKAASGCASYSGPNLNLKEFEGLLAQMKLESNECGDSSQKRSVRDSGYDCWDSERSESLSPPRHTRDNSLDSLDSFGSRSQHSPSPDVVNRGNSDGRGSDSEADAPSRKPDVRKDDMLARRTASSESRCPVPFNQFLPNRTNASCYIPAPRRKQHTEEGEQRSHLQTTPEQSKRTVLHHKTPKTVTWAPENNAETVKQGADLEVLEKLKKAGIKVLPAAVRYNSTPIVVEKEVRSPSPNIILRSENEFLSFHNSACNSSSDGEQEPEKQRVPDVHRDDLASRRVHRSPVNSRVHQFVPPPVCTKKDRERWEGIRRASQHTLQEKEISEKEAVCDIITRNDNSFLMEEEDEGEEGKDKPIPNKQRDDLARRRGQSRPLPQRDGPMSFVSSFMSQADMQKWERLRMTEPRC</sequence>
<protein>
    <recommendedName>
        <fullName evidence="3">Calponin-homology (CH) domain-containing protein</fullName>
    </recommendedName>
</protein>